<reference evidence="17" key="1">
    <citation type="submission" date="2018-05" db="EMBL/GenBank/DDBJ databases">
        <authorList>
            <person name="Lanie J.A."/>
            <person name="Ng W.-L."/>
            <person name="Kazmierczak K.M."/>
            <person name="Andrzejewski T.M."/>
            <person name="Davidsen T.M."/>
            <person name="Wayne K.J."/>
            <person name="Tettelin H."/>
            <person name="Glass J.I."/>
            <person name="Rusch D."/>
            <person name="Podicherti R."/>
            <person name="Tsui H.-C.T."/>
            <person name="Winkler M.E."/>
        </authorList>
    </citation>
    <scope>NUCLEOTIDE SEQUENCE</scope>
</reference>
<dbReference type="PANTHER" id="PTHR11067:SF9">
    <property type="entry name" value="INOSINE TRIPHOSPHATE PYROPHOSPHATASE"/>
    <property type="match status" value="1"/>
</dbReference>
<evidence type="ECO:0000256" key="1">
    <source>
        <dbReference type="ARBA" id="ARBA00001946"/>
    </source>
</evidence>
<evidence type="ECO:0000256" key="5">
    <source>
        <dbReference type="ARBA" id="ARBA00022741"/>
    </source>
</evidence>
<evidence type="ECO:0000256" key="2">
    <source>
        <dbReference type="ARBA" id="ARBA00008023"/>
    </source>
</evidence>
<keyword evidence="6" id="KW-0378">Hydrolase</keyword>
<evidence type="ECO:0000256" key="10">
    <source>
        <dbReference type="ARBA" id="ARBA00052017"/>
    </source>
</evidence>
<dbReference type="GO" id="GO:0000166">
    <property type="term" value="F:nucleotide binding"/>
    <property type="evidence" value="ECO:0007669"/>
    <property type="project" value="UniProtKB-KW"/>
</dbReference>
<keyword evidence="8" id="KW-0546">Nucleotide metabolism</keyword>
<sequence length="170" mass="18789">MRSFPAIGEIEETGQTFTENSRIKAEHYAAKTGMLTVAEDSGFAIDALDGQPGVRSSRFNGETYEEKFSEIYKQLSNCGGNESPAQFVCALTLIDKEIIFEAKGAVEGFIATEPRGKAGFGYDPIFYFPPLAGTFAELSPEQKIAVSHRGQAFRQLRAFLATWQHETHPR</sequence>
<evidence type="ECO:0000256" key="14">
    <source>
        <dbReference type="ARBA" id="ARBA00078805"/>
    </source>
</evidence>
<evidence type="ECO:0000256" key="6">
    <source>
        <dbReference type="ARBA" id="ARBA00022801"/>
    </source>
</evidence>
<protein>
    <recommendedName>
        <fullName evidence="12">dITP/XTP pyrophosphatase</fullName>
        <ecNumber evidence="11">3.6.1.66</ecNumber>
    </recommendedName>
    <alternativeName>
        <fullName evidence="13">Non-canonical purine NTP pyrophosphatase</fullName>
    </alternativeName>
    <alternativeName>
        <fullName evidence="14">Non-standard purine NTP pyrophosphatase</fullName>
    </alternativeName>
    <alternativeName>
        <fullName evidence="16">Nucleoside-triphosphate diphosphatase</fullName>
    </alternativeName>
    <alternativeName>
        <fullName evidence="15">Nucleoside-triphosphate pyrophosphatase</fullName>
    </alternativeName>
</protein>
<evidence type="ECO:0000256" key="15">
    <source>
        <dbReference type="ARBA" id="ARBA00083186"/>
    </source>
</evidence>
<dbReference type="GO" id="GO:0009146">
    <property type="term" value="P:purine nucleoside triphosphate catabolic process"/>
    <property type="evidence" value="ECO:0007669"/>
    <property type="project" value="UniProtKB-ARBA"/>
</dbReference>
<evidence type="ECO:0000313" key="17">
    <source>
        <dbReference type="EMBL" id="SUZ99291.1"/>
    </source>
</evidence>
<evidence type="ECO:0000256" key="9">
    <source>
        <dbReference type="ARBA" id="ARBA00051875"/>
    </source>
</evidence>
<dbReference type="AlphaFoldDB" id="A0A381S7M0"/>
<comment type="catalytic activity">
    <reaction evidence="9">
        <text>dITP + H2O = dIMP + diphosphate + H(+)</text>
        <dbReference type="Rhea" id="RHEA:28342"/>
        <dbReference type="ChEBI" id="CHEBI:15377"/>
        <dbReference type="ChEBI" id="CHEBI:15378"/>
        <dbReference type="ChEBI" id="CHEBI:33019"/>
        <dbReference type="ChEBI" id="CHEBI:61194"/>
        <dbReference type="ChEBI" id="CHEBI:61382"/>
        <dbReference type="EC" id="3.6.1.66"/>
    </reaction>
</comment>
<dbReference type="GO" id="GO:0009117">
    <property type="term" value="P:nucleotide metabolic process"/>
    <property type="evidence" value="ECO:0007669"/>
    <property type="project" value="UniProtKB-KW"/>
</dbReference>
<dbReference type="GO" id="GO:0036222">
    <property type="term" value="F:XTP diphosphatase activity"/>
    <property type="evidence" value="ECO:0007669"/>
    <property type="project" value="UniProtKB-ARBA"/>
</dbReference>
<comment type="cofactor">
    <cofactor evidence="1">
        <name>Mg(2+)</name>
        <dbReference type="ChEBI" id="CHEBI:18420"/>
    </cofactor>
</comment>
<evidence type="ECO:0000256" key="7">
    <source>
        <dbReference type="ARBA" id="ARBA00022842"/>
    </source>
</evidence>
<dbReference type="InterPro" id="IPR002637">
    <property type="entry name" value="RdgB/HAM1"/>
</dbReference>
<dbReference type="FunFam" id="3.90.950.10:FF:000001">
    <property type="entry name" value="dITP/XTP pyrophosphatase"/>
    <property type="match status" value="1"/>
</dbReference>
<keyword evidence="7" id="KW-0460">Magnesium</keyword>
<evidence type="ECO:0000256" key="12">
    <source>
        <dbReference type="ARBA" id="ARBA00071289"/>
    </source>
</evidence>
<evidence type="ECO:0000256" key="3">
    <source>
        <dbReference type="ARBA" id="ARBA00011738"/>
    </source>
</evidence>
<evidence type="ECO:0000256" key="13">
    <source>
        <dbReference type="ARBA" id="ARBA00075987"/>
    </source>
</evidence>
<dbReference type="Pfam" id="PF01725">
    <property type="entry name" value="Ham1p_like"/>
    <property type="match status" value="1"/>
</dbReference>
<comment type="similarity">
    <text evidence="2">Belongs to the HAM1 NTPase family.</text>
</comment>
<keyword evidence="4" id="KW-0479">Metal-binding</keyword>
<evidence type="ECO:0000256" key="16">
    <source>
        <dbReference type="ARBA" id="ARBA00083635"/>
    </source>
</evidence>
<dbReference type="CDD" id="cd00515">
    <property type="entry name" value="HAM1"/>
    <property type="match status" value="1"/>
</dbReference>
<accession>A0A381S7M0</accession>
<dbReference type="Gene3D" id="3.90.950.10">
    <property type="match status" value="1"/>
</dbReference>
<name>A0A381S7M0_9ZZZZ</name>
<dbReference type="EMBL" id="UINC01002688">
    <property type="protein sequence ID" value="SUZ99291.1"/>
    <property type="molecule type" value="Genomic_DNA"/>
</dbReference>
<comment type="subunit">
    <text evidence="3">Homodimer.</text>
</comment>
<evidence type="ECO:0000256" key="4">
    <source>
        <dbReference type="ARBA" id="ARBA00022723"/>
    </source>
</evidence>
<evidence type="ECO:0000256" key="11">
    <source>
        <dbReference type="ARBA" id="ARBA00066468"/>
    </source>
</evidence>
<dbReference type="GO" id="GO:0035870">
    <property type="term" value="F:dITP diphosphatase activity"/>
    <property type="evidence" value="ECO:0007669"/>
    <property type="project" value="UniProtKB-ARBA"/>
</dbReference>
<dbReference type="GO" id="GO:0036220">
    <property type="term" value="F:ITP diphosphatase activity"/>
    <property type="evidence" value="ECO:0007669"/>
    <property type="project" value="UniProtKB-EC"/>
</dbReference>
<comment type="catalytic activity">
    <reaction evidence="10">
        <text>XTP + H2O = XMP + diphosphate + H(+)</text>
        <dbReference type="Rhea" id="RHEA:28610"/>
        <dbReference type="ChEBI" id="CHEBI:15377"/>
        <dbReference type="ChEBI" id="CHEBI:15378"/>
        <dbReference type="ChEBI" id="CHEBI:33019"/>
        <dbReference type="ChEBI" id="CHEBI:57464"/>
        <dbReference type="ChEBI" id="CHEBI:61314"/>
        <dbReference type="EC" id="3.6.1.66"/>
    </reaction>
</comment>
<dbReference type="SUPFAM" id="SSF52972">
    <property type="entry name" value="ITPase-like"/>
    <property type="match status" value="1"/>
</dbReference>
<organism evidence="17">
    <name type="scientific">marine metagenome</name>
    <dbReference type="NCBI Taxonomy" id="408172"/>
    <lineage>
        <taxon>unclassified sequences</taxon>
        <taxon>metagenomes</taxon>
        <taxon>ecological metagenomes</taxon>
    </lineage>
</organism>
<dbReference type="EC" id="3.6.1.66" evidence="11"/>
<dbReference type="InterPro" id="IPR029001">
    <property type="entry name" value="ITPase-like_fam"/>
</dbReference>
<dbReference type="GO" id="GO:0046872">
    <property type="term" value="F:metal ion binding"/>
    <property type="evidence" value="ECO:0007669"/>
    <property type="project" value="UniProtKB-KW"/>
</dbReference>
<dbReference type="GO" id="GO:0005829">
    <property type="term" value="C:cytosol"/>
    <property type="evidence" value="ECO:0007669"/>
    <property type="project" value="TreeGrafter"/>
</dbReference>
<dbReference type="PANTHER" id="PTHR11067">
    <property type="entry name" value="INOSINE TRIPHOSPHATE PYROPHOSPHATASE/HAM1 PROTEIN"/>
    <property type="match status" value="1"/>
</dbReference>
<gene>
    <name evidence="17" type="ORF">METZ01_LOCUS52145</name>
</gene>
<proteinExistence type="inferred from homology"/>
<evidence type="ECO:0000256" key="8">
    <source>
        <dbReference type="ARBA" id="ARBA00023080"/>
    </source>
</evidence>
<keyword evidence="5" id="KW-0547">Nucleotide-binding</keyword>